<dbReference type="PRINTS" id="PR00040">
    <property type="entry name" value="HTHMERR"/>
</dbReference>
<keyword evidence="2" id="KW-0963">Cytoplasm</keyword>
<dbReference type="InterPro" id="IPR047057">
    <property type="entry name" value="MerR_fam"/>
</dbReference>
<reference evidence="9" key="1">
    <citation type="submission" date="2021-06" db="EMBL/GenBank/DDBJ databases">
        <authorList>
            <person name="Lee C.-S."/>
            <person name="Jin L."/>
        </authorList>
    </citation>
    <scope>NUCLEOTIDE SEQUENCE</scope>
    <source>
        <strain evidence="9">Con5</strain>
        <plasmid evidence="9">p5</plasmid>
    </source>
</reference>
<dbReference type="GO" id="GO:0005507">
    <property type="term" value="F:copper ion binding"/>
    <property type="evidence" value="ECO:0007669"/>
    <property type="project" value="InterPro"/>
</dbReference>
<name>A0A975S4D2_9RHOB</name>
<dbReference type="AlphaFoldDB" id="A0A975S4D2"/>
<dbReference type="InterPro" id="IPR009061">
    <property type="entry name" value="DNA-bd_dom_put_sf"/>
</dbReference>
<feature type="compositionally biased region" description="Basic and acidic residues" evidence="7">
    <location>
        <begin position="149"/>
        <end position="162"/>
    </location>
</feature>
<dbReference type="PROSITE" id="PS00552">
    <property type="entry name" value="HTH_MERR_1"/>
    <property type="match status" value="1"/>
</dbReference>
<dbReference type="InterPro" id="IPR011789">
    <property type="entry name" value="CueR"/>
</dbReference>
<dbReference type="GO" id="GO:0003700">
    <property type="term" value="F:DNA-binding transcription factor activity"/>
    <property type="evidence" value="ECO:0007669"/>
    <property type="project" value="InterPro"/>
</dbReference>
<dbReference type="Pfam" id="PF09278">
    <property type="entry name" value="MerR-DNA-bind"/>
    <property type="match status" value="1"/>
</dbReference>
<keyword evidence="6" id="KW-0175">Coiled coil</keyword>
<dbReference type="PANTHER" id="PTHR30204:SF94">
    <property type="entry name" value="HEAVY METAL-DEPENDENT TRANSCRIPTIONAL REGULATOR HI_0293-RELATED"/>
    <property type="match status" value="1"/>
</dbReference>
<evidence type="ECO:0000256" key="7">
    <source>
        <dbReference type="SAM" id="MobiDB-lite"/>
    </source>
</evidence>
<proteinExistence type="predicted"/>
<feature type="region of interest" description="Disordered" evidence="7">
    <location>
        <begin position="124"/>
        <end position="162"/>
    </location>
</feature>
<dbReference type="InterPro" id="IPR000551">
    <property type="entry name" value="MerR-type_HTH_dom"/>
</dbReference>
<evidence type="ECO:0000313" key="10">
    <source>
        <dbReference type="Proteomes" id="UP000679352"/>
    </source>
</evidence>
<evidence type="ECO:0000256" key="4">
    <source>
        <dbReference type="ARBA" id="ARBA00023125"/>
    </source>
</evidence>
<dbReference type="NCBIfam" id="TIGR02044">
    <property type="entry name" value="CueR"/>
    <property type="match status" value="1"/>
</dbReference>
<keyword evidence="5" id="KW-0804">Transcription</keyword>
<evidence type="ECO:0000256" key="2">
    <source>
        <dbReference type="ARBA" id="ARBA00022490"/>
    </source>
</evidence>
<geneLocation type="plasmid" evidence="9 10">
    <name>p5</name>
</geneLocation>
<dbReference type="GO" id="GO:0005737">
    <property type="term" value="C:cytoplasm"/>
    <property type="evidence" value="ECO:0007669"/>
    <property type="project" value="UniProtKB-SubCell"/>
</dbReference>
<sequence>MNIGEAAKASGVSAKMIRYYESTGLIPAAGRTGSGYRVYSDTEVQMLRFIRRSRDLGFPVEKIEELLALWRDRSRQSSDVKRLAQEQITGLERKISEMQAMMETLQQLADECCGDHRPDCPILADLGNGPSPASRAEIEKKTGLSRSGRLADARPRQHQPVD</sequence>
<keyword evidence="4" id="KW-0238">DNA-binding</keyword>
<dbReference type="Gene3D" id="1.10.1660.10">
    <property type="match status" value="1"/>
</dbReference>
<dbReference type="InterPro" id="IPR015358">
    <property type="entry name" value="Tscrpt_reg_MerR_DNA-bd"/>
</dbReference>
<comment type="subcellular location">
    <subcellularLocation>
        <location evidence="1">Cytoplasm</location>
    </subcellularLocation>
</comment>
<dbReference type="EMBL" id="CP076366">
    <property type="protein sequence ID" value="QWK93140.1"/>
    <property type="molecule type" value="Genomic_DNA"/>
</dbReference>
<dbReference type="PROSITE" id="PS50937">
    <property type="entry name" value="HTH_MERR_2"/>
    <property type="match status" value="1"/>
</dbReference>
<evidence type="ECO:0000256" key="3">
    <source>
        <dbReference type="ARBA" id="ARBA00023015"/>
    </source>
</evidence>
<dbReference type="Pfam" id="PF00376">
    <property type="entry name" value="MerR"/>
    <property type="match status" value="1"/>
</dbReference>
<protein>
    <submittedName>
        <fullName evidence="9">Cu(I)-responsive transcriptional regulator</fullName>
    </submittedName>
</protein>
<accession>A0A975S4D2</accession>
<organism evidence="9 10">
    <name type="scientific">Gemmobacter fulvus</name>
    <dbReference type="NCBI Taxonomy" id="2840474"/>
    <lineage>
        <taxon>Bacteria</taxon>
        <taxon>Pseudomonadati</taxon>
        <taxon>Pseudomonadota</taxon>
        <taxon>Alphaproteobacteria</taxon>
        <taxon>Rhodobacterales</taxon>
        <taxon>Paracoccaceae</taxon>
        <taxon>Gemmobacter</taxon>
    </lineage>
</organism>
<evidence type="ECO:0000313" key="9">
    <source>
        <dbReference type="EMBL" id="QWK93140.1"/>
    </source>
</evidence>
<dbReference type="KEGG" id="gfu:KM031_22085"/>
<dbReference type="RefSeq" id="WP_215507510.1">
    <property type="nucleotide sequence ID" value="NZ_CP076366.1"/>
</dbReference>
<evidence type="ECO:0000256" key="5">
    <source>
        <dbReference type="ARBA" id="ARBA00023163"/>
    </source>
</evidence>
<dbReference type="GO" id="GO:0045893">
    <property type="term" value="P:positive regulation of DNA-templated transcription"/>
    <property type="evidence" value="ECO:0007669"/>
    <property type="project" value="InterPro"/>
</dbReference>
<keyword evidence="10" id="KW-1185">Reference proteome</keyword>
<dbReference type="Proteomes" id="UP000679352">
    <property type="component" value="Plasmid p5"/>
</dbReference>
<dbReference type="CDD" id="cd01108">
    <property type="entry name" value="HTH_CueR"/>
    <property type="match status" value="1"/>
</dbReference>
<dbReference type="GO" id="GO:0003677">
    <property type="term" value="F:DNA binding"/>
    <property type="evidence" value="ECO:0007669"/>
    <property type="project" value="UniProtKB-KW"/>
</dbReference>
<evidence type="ECO:0000256" key="6">
    <source>
        <dbReference type="SAM" id="Coils"/>
    </source>
</evidence>
<gene>
    <name evidence="9" type="primary">cueR</name>
    <name evidence="9" type="ORF">KM031_22085</name>
</gene>
<evidence type="ECO:0000256" key="1">
    <source>
        <dbReference type="ARBA" id="ARBA00004496"/>
    </source>
</evidence>
<feature type="domain" description="HTH merR-type" evidence="8">
    <location>
        <begin position="1"/>
        <end position="69"/>
    </location>
</feature>
<dbReference type="SUPFAM" id="SSF46955">
    <property type="entry name" value="Putative DNA-binding domain"/>
    <property type="match status" value="1"/>
</dbReference>
<dbReference type="SMART" id="SM00422">
    <property type="entry name" value="HTH_MERR"/>
    <property type="match status" value="1"/>
</dbReference>
<keyword evidence="3" id="KW-0805">Transcription regulation</keyword>
<keyword evidence="9" id="KW-0614">Plasmid</keyword>
<evidence type="ECO:0000259" key="8">
    <source>
        <dbReference type="PROSITE" id="PS50937"/>
    </source>
</evidence>
<feature type="coiled-coil region" evidence="6">
    <location>
        <begin position="81"/>
        <end position="111"/>
    </location>
</feature>
<dbReference type="PANTHER" id="PTHR30204">
    <property type="entry name" value="REDOX-CYCLING DRUG-SENSING TRANSCRIPTIONAL ACTIVATOR SOXR"/>
    <property type="match status" value="1"/>
</dbReference>